<dbReference type="RefSeq" id="WP_116857207.1">
    <property type="nucleotide sequence ID" value="NZ_QTJV01000016.1"/>
</dbReference>
<comment type="caution">
    <text evidence="1">The sequence shown here is derived from an EMBL/GenBank/DDBJ whole genome shotgun (WGS) entry which is preliminary data.</text>
</comment>
<sequence>MAYNPTTIANYFITTYGTIQAPLDVEAVVSLTYFAYGWYLAFSDCKTTLIKEPLICRRDHATFGSLFENMIESRVTYYYKKLPNPQGNQPISKEDQQFLDRVWNTFGHLEGLFDVAFYNGDTPWKKTVVTGQLIIPIHEVYQYFKNRLVKATDNAA</sequence>
<gene>
    <name evidence="1" type="ORF">DXN04_30505</name>
</gene>
<reference evidence="1 2" key="1">
    <citation type="submission" date="2018-08" db="EMBL/GenBank/DDBJ databases">
        <title>Chitinophaga sp. K20C18050901, a novel bacterium isolated from forest soil.</title>
        <authorList>
            <person name="Wang C."/>
        </authorList>
    </citation>
    <scope>NUCLEOTIDE SEQUENCE [LARGE SCALE GENOMIC DNA]</scope>
    <source>
        <strain evidence="1 2">K20C18050901</strain>
    </source>
</reference>
<keyword evidence="2" id="KW-1185">Reference proteome</keyword>
<proteinExistence type="predicted"/>
<organism evidence="1 2">
    <name type="scientific">Chitinophaga silvisoli</name>
    <dbReference type="NCBI Taxonomy" id="2291814"/>
    <lineage>
        <taxon>Bacteria</taxon>
        <taxon>Pseudomonadati</taxon>
        <taxon>Bacteroidota</taxon>
        <taxon>Chitinophagia</taxon>
        <taxon>Chitinophagales</taxon>
        <taxon>Chitinophagaceae</taxon>
        <taxon>Chitinophaga</taxon>
    </lineage>
</organism>
<evidence type="ECO:0000313" key="1">
    <source>
        <dbReference type="EMBL" id="RFM31173.1"/>
    </source>
</evidence>
<evidence type="ECO:0000313" key="2">
    <source>
        <dbReference type="Proteomes" id="UP000261174"/>
    </source>
</evidence>
<dbReference type="OrthoDB" id="9799173at2"/>
<dbReference type="Proteomes" id="UP000261174">
    <property type="component" value="Unassembled WGS sequence"/>
</dbReference>
<protein>
    <submittedName>
        <fullName evidence="1">Uncharacterized protein</fullName>
    </submittedName>
</protein>
<accession>A0A3E1NTD6</accession>
<dbReference type="AlphaFoldDB" id="A0A3E1NTD6"/>
<dbReference type="EMBL" id="QTJV01000016">
    <property type="protein sequence ID" value="RFM31173.1"/>
    <property type="molecule type" value="Genomic_DNA"/>
</dbReference>
<name>A0A3E1NTD6_9BACT</name>